<dbReference type="WBParaSite" id="nRc.2.0.1.t22130-RA">
    <property type="protein sequence ID" value="nRc.2.0.1.t22130-RA"/>
    <property type="gene ID" value="nRc.2.0.1.g22130"/>
</dbReference>
<evidence type="ECO:0000313" key="2">
    <source>
        <dbReference type="WBParaSite" id="nRc.2.0.1.t22130-RA"/>
    </source>
</evidence>
<keyword evidence="1" id="KW-1185">Reference proteome</keyword>
<organism evidence="1 2">
    <name type="scientific">Romanomermis culicivorax</name>
    <name type="common">Nematode worm</name>
    <dbReference type="NCBI Taxonomy" id="13658"/>
    <lineage>
        <taxon>Eukaryota</taxon>
        <taxon>Metazoa</taxon>
        <taxon>Ecdysozoa</taxon>
        <taxon>Nematoda</taxon>
        <taxon>Enoplea</taxon>
        <taxon>Dorylaimia</taxon>
        <taxon>Mermithida</taxon>
        <taxon>Mermithoidea</taxon>
        <taxon>Mermithidae</taxon>
        <taxon>Romanomermis</taxon>
    </lineage>
</organism>
<dbReference type="AlphaFoldDB" id="A0A915J7L4"/>
<dbReference type="Proteomes" id="UP000887565">
    <property type="component" value="Unplaced"/>
</dbReference>
<proteinExistence type="predicted"/>
<reference evidence="2" key="1">
    <citation type="submission" date="2022-11" db="UniProtKB">
        <authorList>
            <consortium name="WormBaseParasite"/>
        </authorList>
    </citation>
    <scope>IDENTIFICATION</scope>
</reference>
<evidence type="ECO:0000313" key="1">
    <source>
        <dbReference type="Proteomes" id="UP000887565"/>
    </source>
</evidence>
<accession>A0A915J7L4</accession>
<name>A0A915J7L4_ROMCU</name>
<protein>
    <submittedName>
        <fullName evidence="2">Uncharacterized protein</fullName>
    </submittedName>
</protein>
<sequence>MLVTHHHDSIPSQVIPIATALTVQQAETAHTLPSINQQAFGAMPTNLIHTTTKIVSGSNVKMLREISALIKTDCHMPCNLKL</sequence>